<dbReference type="Proteomes" id="UP000663854">
    <property type="component" value="Unassembled WGS sequence"/>
</dbReference>
<evidence type="ECO:0000313" key="3">
    <source>
        <dbReference type="EMBL" id="CAF1226790.1"/>
    </source>
</evidence>
<dbReference type="Proteomes" id="UP000663864">
    <property type="component" value="Unassembled WGS sequence"/>
</dbReference>
<dbReference type="Proteomes" id="UP000663870">
    <property type="component" value="Unassembled WGS sequence"/>
</dbReference>
<evidence type="ECO:0000313" key="1">
    <source>
        <dbReference type="EMBL" id="CAF1094508.1"/>
    </source>
</evidence>
<dbReference type="EMBL" id="CAJNOL010001121">
    <property type="protein sequence ID" value="CAF1292236.1"/>
    <property type="molecule type" value="Genomic_DNA"/>
</dbReference>
<evidence type="ECO:0000313" key="8">
    <source>
        <dbReference type="EMBL" id="CAF3874255.1"/>
    </source>
</evidence>
<reference evidence="2" key="1">
    <citation type="submission" date="2021-02" db="EMBL/GenBank/DDBJ databases">
        <authorList>
            <person name="Nowell W R."/>
        </authorList>
    </citation>
    <scope>NUCLEOTIDE SEQUENCE</scope>
</reference>
<dbReference type="EMBL" id="CAJNOU010004260">
    <property type="protein sequence ID" value="CAF1433971.1"/>
    <property type="molecule type" value="Genomic_DNA"/>
</dbReference>
<dbReference type="EMBL" id="CAJNOH010000641">
    <property type="protein sequence ID" value="CAF1094508.1"/>
    <property type="molecule type" value="Genomic_DNA"/>
</dbReference>
<dbReference type="Proteomes" id="UP000663874">
    <property type="component" value="Unassembled WGS sequence"/>
</dbReference>
<comment type="caution">
    <text evidence="2">The sequence shown here is derived from an EMBL/GenBank/DDBJ whole genome shotgun (WGS) entry which is preliminary data.</text>
</comment>
<evidence type="ECO:0000313" key="10">
    <source>
        <dbReference type="Proteomes" id="UP000663870"/>
    </source>
</evidence>
<protein>
    <submittedName>
        <fullName evidence="2">Uncharacterized protein</fullName>
    </submittedName>
</protein>
<dbReference type="Proteomes" id="UP000663836">
    <property type="component" value="Unassembled WGS sequence"/>
</dbReference>
<evidence type="ECO:0000313" key="6">
    <source>
        <dbReference type="EMBL" id="CAF1433971.1"/>
    </source>
</evidence>
<gene>
    <name evidence="8" type="ORF">FNK824_LOCUS19186</name>
    <name evidence="9" type="ORF">JBS370_LOCUS24366</name>
    <name evidence="4" type="ORF">JXQ802_LOCUS29058</name>
    <name evidence="5" type="ORF">JXQ802_LOCUS30043</name>
    <name evidence="7" type="ORF">OTI717_LOCUS10846</name>
    <name evidence="1" type="ORF">PYM288_LOCUS19346</name>
    <name evidence="2" type="ORF">RFH988_LOCUS24241</name>
    <name evidence="6" type="ORF">SEV965_LOCUS32895</name>
    <name evidence="3" type="ORF">ZHD862_LOCUS24153</name>
</gene>
<evidence type="ECO:0000313" key="2">
    <source>
        <dbReference type="EMBL" id="CAF1194383.1"/>
    </source>
</evidence>
<dbReference type="Proteomes" id="UP000663823">
    <property type="component" value="Unassembled WGS sequence"/>
</dbReference>
<dbReference type="EMBL" id="CAJOBD010003795">
    <property type="protein sequence ID" value="CAF3966133.1"/>
    <property type="molecule type" value="Genomic_DNA"/>
</dbReference>
<dbReference type="EMBL" id="CAJNOT010001619">
    <property type="protein sequence ID" value="CAF1226790.1"/>
    <property type="molecule type" value="Genomic_DNA"/>
</dbReference>
<dbReference type="EMBL" id="CAJOAX010001001">
    <property type="protein sequence ID" value="CAF3675226.1"/>
    <property type="molecule type" value="Genomic_DNA"/>
</dbReference>
<evidence type="ECO:0000313" key="7">
    <source>
        <dbReference type="EMBL" id="CAF3675226.1"/>
    </source>
</evidence>
<keyword evidence="10" id="KW-1185">Reference proteome</keyword>
<evidence type="ECO:0000313" key="4">
    <source>
        <dbReference type="EMBL" id="CAF1292236.1"/>
    </source>
</evidence>
<sequence length="97" mass="11082">MAILTGSSLGTILLIIGVYAMCNVIQVVEGRFLWDLSLYCINYCSRNNSQTSPIGICSCHRIASYNRRMATTEDIQIEPKQDFQYYYSQQPIYNDVP</sequence>
<dbReference type="EMBL" id="CAJNOO010001750">
    <property type="protein sequence ID" value="CAF1194383.1"/>
    <property type="molecule type" value="Genomic_DNA"/>
</dbReference>
<dbReference type="Proteomes" id="UP000663882">
    <property type="component" value="Unassembled WGS sequence"/>
</dbReference>
<proteinExistence type="predicted"/>
<dbReference type="Proteomes" id="UP000663889">
    <property type="component" value="Unassembled WGS sequence"/>
</dbReference>
<evidence type="ECO:0000313" key="11">
    <source>
        <dbReference type="Proteomes" id="UP000663882"/>
    </source>
</evidence>
<dbReference type="OrthoDB" id="9972330at2759"/>
<dbReference type="EMBL" id="CAJNOL010001202">
    <property type="protein sequence ID" value="CAF1311386.1"/>
    <property type="molecule type" value="Genomic_DNA"/>
</dbReference>
<evidence type="ECO:0000313" key="5">
    <source>
        <dbReference type="EMBL" id="CAF1311386.1"/>
    </source>
</evidence>
<dbReference type="EMBL" id="CAJOBE010003331">
    <property type="protein sequence ID" value="CAF3874255.1"/>
    <property type="molecule type" value="Genomic_DNA"/>
</dbReference>
<organism evidence="2 11">
    <name type="scientific">Rotaria sordida</name>
    <dbReference type="NCBI Taxonomy" id="392033"/>
    <lineage>
        <taxon>Eukaryota</taxon>
        <taxon>Metazoa</taxon>
        <taxon>Spiralia</taxon>
        <taxon>Gnathifera</taxon>
        <taxon>Rotifera</taxon>
        <taxon>Eurotatoria</taxon>
        <taxon>Bdelloidea</taxon>
        <taxon>Philodinida</taxon>
        <taxon>Philodinidae</taxon>
        <taxon>Rotaria</taxon>
    </lineage>
</organism>
<dbReference type="AlphaFoldDB" id="A0A814VWD5"/>
<name>A0A814VWD5_9BILA</name>
<accession>A0A814VWD5</accession>
<evidence type="ECO:0000313" key="9">
    <source>
        <dbReference type="EMBL" id="CAF3966133.1"/>
    </source>
</evidence>